<dbReference type="Proteomes" id="UP000023566">
    <property type="component" value="Chromosome"/>
</dbReference>
<evidence type="ECO:0000313" key="3">
    <source>
        <dbReference type="Proteomes" id="UP000023566"/>
    </source>
</evidence>
<comment type="caution">
    <text evidence="2">The sequence shown here is derived from an EMBL/GenBank/DDBJ whole genome shotgun (WGS) entry which is preliminary data.</text>
</comment>
<reference evidence="2 3" key="1">
    <citation type="journal article" date="2014" name="Appl. Microbiol. Biotechnol.">
        <title>Transformable facultative thermophile Geobacillus stearothermophilus NUB3621 as a host strain for metabolic engineering.</title>
        <authorList>
            <person name="Blanchard K."/>
            <person name="Robic S."/>
            <person name="Matsumura I."/>
        </authorList>
    </citation>
    <scope>NUCLEOTIDE SEQUENCE [LARGE SCALE GENOMIC DNA]</scope>
    <source>
        <strain evidence="2 3">NUB3621</strain>
    </source>
</reference>
<gene>
    <name evidence="2" type="ORF">H839_07409</name>
</gene>
<keyword evidence="1" id="KW-0472">Membrane</keyword>
<accession>A0ABC9VFW0</accession>
<dbReference type="EMBL" id="AOTZ01000004">
    <property type="protein sequence ID" value="EZP77445.1"/>
    <property type="molecule type" value="Genomic_DNA"/>
</dbReference>
<protein>
    <submittedName>
        <fullName evidence="2">Uncharacterized protein</fullName>
    </submittedName>
</protein>
<feature type="transmembrane region" description="Helical" evidence="1">
    <location>
        <begin position="6"/>
        <end position="24"/>
    </location>
</feature>
<name>A0ABC9VFW0_9BACL</name>
<evidence type="ECO:0000256" key="1">
    <source>
        <dbReference type="SAM" id="Phobius"/>
    </source>
</evidence>
<keyword evidence="1" id="KW-1133">Transmembrane helix</keyword>
<keyword evidence="1" id="KW-0812">Transmembrane</keyword>
<proteinExistence type="predicted"/>
<evidence type="ECO:0000313" key="2">
    <source>
        <dbReference type="EMBL" id="EZP77445.1"/>
    </source>
</evidence>
<sequence length="68" mass="7810">MIVLIIIALLIVFGGIVVFFETYFSNSHSKHGLRSEYGYEDRKHDADYVCLACISIICFENCVNRPKH</sequence>
<keyword evidence="3" id="KW-1185">Reference proteome</keyword>
<organism evidence="2 3">
    <name type="scientific">Parageobacillus genomosp. 1</name>
    <dbReference type="NCBI Taxonomy" id="1295642"/>
    <lineage>
        <taxon>Bacteria</taxon>
        <taxon>Bacillati</taxon>
        <taxon>Bacillota</taxon>
        <taxon>Bacilli</taxon>
        <taxon>Bacillales</taxon>
        <taxon>Anoxybacillaceae</taxon>
        <taxon>Parageobacillus</taxon>
    </lineage>
</organism>
<dbReference type="AlphaFoldDB" id="A0ABC9VFW0"/>